<name>A0A4Y7T896_COPMI</name>
<dbReference type="Proteomes" id="UP000298030">
    <property type="component" value="Unassembled WGS sequence"/>
</dbReference>
<feature type="compositionally biased region" description="Basic and acidic residues" evidence="1">
    <location>
        <begin position="132"/>
        <end position="146"/>
    </location>
</feature>
<accession>A0A4Y7T896</accession>
<feature type="region of interest" description="Disordered" evidence="1">
    <location>
        <begin position="1"/>
        <end position="203"/>
    </location>
</feature>
<dbReference type="OrthoDB" id="3255922at2759"/>
<protein>
    <submittedName>
        <fullName evidence="2">Uncharacterized protein</fullName>
    </submittedName>
</protein>
<evidence type="ECO:0000313" key="2">
    <source>
        <dbReference type="EMBL" id="TEB29832.1"/>
    </source>
</evidence>
<evidence type="ECO:0000313" key="3">
    <source>
        <dbReference type="Proteomes" id="UP000298030"/>
    </source>
</evidence>
<dbReference type="STRING" id="71717.A0A4Y7T896"/>
<dbReference type="EMBL" id="QPFP01000025">
    <property type="protein sequence ID" value="TEB29832.1"/>
    <property type="molecule type" value="Genomic_DNA"/>
</dbReference>
<gene>
    <name evidence="2" type="ORF">FA13DRAFT_1631498</name>
</gene>
<organism evidence="2 3">
    <name type="scientific">Coprinellus micaceus</name>
    <name type="common">Glistening ink-cap mushroom</name>
    <name type="synonym">Coprinus micaceus</name>
    <dbReference type="NCBI Taxonomy" id="71717"/>
    <lineage>
        <taxon>Eukaryota</taxon>
        <taxon>Fungi</taxon>
        <taxon>Dikarya</taxon>
        <taxon>Basidiomycota</taxon>
        <taxon>Agaricomycotina</taxon>
        <taxon>Agaricomycetes</taxon>
        <taxon>Agaricomycetidae</taxon>
        <taxon>Agaricales</taxon>
        <taxon>Agaricineae</taxon>
        <taxon>Psathyrellaceae</taxon>
        <taxon>Coprinellus</taxon>
    </lineage>
</organism>
<proteinExistence type="predicted"/>
<comment type="caution">
    <text evidence="2">The sequence shown here is derived from an EMBL/GenBank/DDBJ whole genome shotgun (WGS) entry which is preliminary data.</text>
</comment>
<reference evidence="2 3" key="1">
    <citation type="journal article" date="2019" name="Nat. Ecol. Evol.">
        <title>Megaphylogeny resolves global patterns of mushroom evolution.</title>
        <authorList>
            <person name="Varga T."/>
            <person name="Krizsan K."/>
            <person name="Foldi C."/>
            <person name="Dima B."/>
            <person name="Sanchez-Garcia M."/>
            <person name="Sanchez-Ramirez S."/>
            <person name="Szollosi G.J."/>
            <person name="Szarkandi J.G."/>
            <person name="Papp V."/>
            <person name="Albert L."/>
            <person name="Andreopoulos W."/>
            <person name="Angelini C."/>
            <person name="Antonin V."/>
            <person name="Barry K.W."/>
            <person name="Bougher N.L."/>
            <person name="Buchanan P."/>
            <person name="Buyck B."/>
            <person name="Bense V."/>
            <person name="Catcheside P."/>
            <person name="Chovatia M."/>
            <person name="Cooper J."/>
            <person name="Damon W."/>
            <person name="Desjardin D."/>
            <person name="Finy P."/>
            <person name="Geml J."/>
            <person name="Haridas S."/>
            <person name="Hughes K."/>
            <person name="Justo A."/>
            <person name="Karasinski D."/>
            <person name="Kautmanova I."/>
            <person name="Kiss B."/>
            <person name="Kocsube S."/>
            <person name="Kotiranta H."/>
            <person name="LaButti K.M."/>
            <person name="Lechner B.E."/>
            <person name="Liimatainen K."/>
            <person name="Lipzen A."/>
            <person name="Lukacs Z."/>
            <person name="Mihaltcheva S."/>
            <person name="Morgado L.N."/>
            <person name="Niskanen T."/>
            <person name="Noordeloos M.E."/>
            <person name="Ohm R.A."/>
            <person name="Ortiz-Santana B."/>
            <person name="Ovrebo C."/>
            <person name="Racz N."/>
            <person name="Riley R."/>
            <person name="Savchenko A."/>
            <person name="Shiryaev A."/>
            <person name="Soop K."/>
            <person name="Spirin V."/>
            <person name="Szebenyi C."/>
            <person name="Tomsovsky M."/>
            <person name="Tulloss R.E."/>
            <person name="Uehling J."/>
            <person name="Grigoriev I.V."/>
            <person name="Vagvolgyi C."/>
            <person name="Papp T."/>
            <person name="Martin F.M."/>
            <person name="Miettinen O."/>
            <person name="Hibbett D.S."/>
            <person name="Nagy L.G."/>
        </authorList>
    </citation>
    <scope>NUCLEOTIDE SEQUENCE [LARGE SCALE GENOMIC DNA]</scope>
    <source>
        <strain evidence="2 3">FP101781</strain>
    </source>
</reference>
<sequence length="233" mass="26186">MATIATAATSGTLQNPAHAPIPTPTTPSYPDHRGHRSPPEAPGQVENVHPPAPPFRRLSDGDRPVLSAPAVRYDPKTGQQYVSHHQGLQTPSGQQQQPYPPHPEPQRRYSDGESSSAAARGFRAQHQEEEDYQRGQDRSRNVRWNEDLICPSPILPPPKRKGWFNRRGDQLWTNDGMFRPAPPDGQYPPELDDYPEHGEGWQNEDGVRIDMEHRRVPKVPRRSALKQAVFSAT</sequence>
<feature type="compositionally biased region" description="Polar residues" evidence="1">
    <location>
        <begin position="1"/>
        <end position="15"/>
    </location>
</feature>
<feature type="compositionally biased region" description="Basic and acidic residues" evidence="1">
    <location>
        <begin position="194"/>
        <end position="203"/>
    </location>
</feature>
<evidence type="ECO:0000256" key="1">
    <source>
        <dbReference type="SAM" id="MobiDB-lite"/>
    </source>
</evidence>
<feature type="compositionally biased region" description="Polar residues" evidence="1">
    <location>
        <begin position="77"/>
        <end position="88"/>
    </location>
</feature>
<dbReference type="AlphaFoldDB" id="A0A4Y7T896"/>
<keyword evidence="3" id="KW-1185">Reference proteome</keyword>